<keyword evidence="5" id="KW-0677">Repeat</keyword>
<comment type="caution">
    <text evidence="11">The sequence shown here is derived from an EMBL/GenBank/DDBJ whole genome shotgun (WGS) entry which is preliminary data.</text>
</comment>
<feature type="compositionally biased region" description="Basic residues" evidence="9">
    <location>
        <begin position="515"/>
        <end position="526"/>
    </location>
</feature>
<dbReference type="EMBL" id="CAJVPI010000180">
    <property type="protein sequence ID" value="CAG8496007.1"/>
    <property type="molecule type" value="Genomic_DNA"/>
</dbReference>
<dbReference type="InterPro" id="IPR011387">
    <property type="entry name" value="TIF2A"/>
</dbReference>
<dbReference type="PANTHER" id="PTHR13227:SF0">
    <property type="entry name" value="EUKARYOTIC TRANSLATION INITIATION FACTOR 2A"/>
    <property type="match status" value="1"/>
</dbReference>
<dbReference type="GO" id="GO:0006417">
    <property type="term" value="P:regulation of translation"/>
    <property type="evidence" value="ECO:0007669"/>
    <property type="project" value="UniProtKB-KW"/>
</dbReference>
<evidence type="ECO:0000313" key="11">
    <source>
        <dbReference type="EMBL" id="CAG8496007.1"/>
    </source>
</evidence>
<evidence type="ECO:0000256" key="2">
    <source>
        <dbReference type="ARBA" id="ARBA00013819"/>
    </source>
</evidence>
<dbReference type="OrthoDB" id="2194683at2759"/>
<dbReference type="GO" id="GO:0000049">
    <property type="term" value="F:tRNA binding"/>
    <property type="evidence" value="ECO:0007669"/>
    <property type="project" value="UniProtKB-UniRule"/>
</dbReference>
<keyword evidence="4" id="KW-0853">WD repeat</keyword>
<keyword evidence="6 8" id="KW-0810">Translation regulation</keyword>
<keyword evidence="12" id="KW-1185">Reference proteome</keyword>
<reference evidence="11" key="1">
    <citation type="submission" date="2021-06" db="EMBL/GenBank/DDBJ databases">
        <authorList>
            <person name="Kallberg Y."/>
            <person name="Tangrot J."/>
            <person name="Rosling A."/>
        </authorList>
    </citation>
    <scope>NUCLEOTIDE SEQUENCE</scope>
    <source>
        <strain evidence="11">BR232B</strain>
    </source>
</reference>
<dbReference type="GO" id="GO:0043022">
    <property type="term" value="F:ribosome binding"/>
    <property type="evidence" value="ECO:0007669"/>
    <property type="project" value="UniProtKB-UniRule"/>
</dbReference>
<evidence type="ECO:0000256" key="9">
    <source>
        <dbReference type="SAM" id="MobiDB-lite"/>
    </source>
</evidence>
<dbReference type="PANTHER" id="PTHR13227">
    <property type="entry name" value="EUKARYOTIC TRANSLATION INITIATION FACTOR 2A"/>
    <property type="match status" value="1"/>
</dbReference>
<protein>
    <recommendedName>
        <fullName evidence="2 8">Eukaryotic translation initiation factor 2A</fullName>
        <shortName evidence="8">eIF-2A</shortName>
    </recommendedName>
</protein>
<feature type="compositionally biased region" description="Polar residues" evidence="9">
    <location>
        <begin position="489"/>
        <end position="499"/>
    </location>
</feature>
<evidence type="ECO:0000256" key="6">
    <source>
        <dbReference type="ARBA" id="ARBA00022845"/>
    </source>
</evidence>
<feature type="domain" description="Translation initiation factor beta propellor-like" evidence="10">
    <location>
        <begin position="342"/>
        <end position="427"/>
    </location>
</feature>
<dbReference type="SUPFAM" id="SSF82171">
    <property type="entry name" value="DPP6 N-terminal domain-like"/>
    <property type="match status" value="1"/>
</dbReference>
<dbReference type="InterPro" id="IPR015943">
    <property type="entry name" value="WD40/YVTN_repeat-like_dom_sf"/>
</dbReference>
<dbReference type="GO" id="GO:0022627">
    <property type="term" value="C:cytosolic small ribosomal subunit"/>
    <property type="evidence" value="ECO:0007669"/>
    <property type="project" value="TreeGrafter"/>
</dbReference>
<evidence type="ECO:0000256" key="1">
    <source>
        <dbReference type="ARBA" id="ARBA00009573"/>
    </source>
</evidence>
<keyword evidence="3 8" id="KW-0396">Initiation factor</keyword>
<feature type="region of interest" description="Disordered" evidence="9">
    <location>
        <begin position="440"/>
        <end position="565"/>
    </location>
</feature>
<dbReference type="GO" id="GO:0003729">
    <property type="term" value="F:mRNA binding"/>
    <property type="evidence" value="ECO:0007669"/>
    <property type="project" value="TreeGrafter"/>
</dbReference>
<feature type="domain" description="Translation initiation factor beta propellor-like" evidence="10">
    <location>
        <begin position="206"/>
        <end position="322"/>
    </location>
</feature>
<sequence>MALPTQFAYRSTGSVKLMSYPTIEDIREIDENVRTVQYSKDGNYFGWATNECVKIINADTGALVSEISKKNVIDIGFSPKRTYLSTWERPVKLEGDVPHKNLIIWDVATGNELISFTQKSQNKWNVQWTSDEAYFCRMVTNEVHFYDNARLSKGIHSKLRLENISDFALSPGRSPAIAAFIPEKRGSPAVVRIYSITNFNNALAHKTFFKADKIQMKWNVLGTNLLVLTQTDIDKTNKSYYGETNLYFLSVAGNYDCRVDLDKKGPIHDVTWSPNSKEFIVIYGFMPSKVTLFDHRANPVHEFGINPRNTAQFNPQGRHILIIVQHSSFHIIGLLNSIVPLQSTSLLIYIAGFGNLSGTVDVWDRQTLKKLNTFEAPDTSECTWSPDGRHIMTATLSPRLRVENGYKIWHYSGSLMHMKSVEELWQVVWRPASVELYPMRTTLSPPPKPIGDGTQSTVKPPPKPVGAYRPPHARGTATPQMFKREDETPSGSQLDSSKAQKPAATGETSPSKVATKNKKKREASKKKREEREEPGQSVTNSNAPSTGAANQVTVTPAGAQTETEKKIKTITKKLRQITELKERLARGDQLEQTQIQKISSEATLIKELEQLKIQS</sequence>
<dbReference type="InterPro" id="IPR013979">
    <property type="entry name" value="TIF_beta_prop-like"/>
</dbReference>
<accession>A0A9N8ZHI5</accession>
<dbReference type="AlphaFoldDB" id="A0A9N8ZHI5"/>
<evidence type="ECO:0000256" key="4">
    <source>
        <dbReference type="ARBA" id="ARBA00022574"/>
    </source>
</evidence>
<dbReference type="Pfam" id="PF08662">
    <property type="entry name" value="eIF2A"/>
    <property type="match status" value="2"/>
</dbReference>
<comment type="similarity">
    <text evidence="1 8">Belongs to the WD repeat EIF2A family.</text>
</comment>
<keyword evidence="7 8" id="KW-0648">Protein biosynthesis</keyword>
<dbReference type="GO" id="GO:0003743">
    <property type="term" value="F:translation initiation factor activity"/>
    <property type="evidence" value="ECO:0007669"/>
    <property type="project" value="UniProtKB-UniRule"/>
</dbReference>
<evidence type="ECO:0000256" key="8">
    <source>
        <dbReference type="PIRNR" id="PIRNR017222"/>
    </source>
</evidence>
<dbReference type="Gene3D" id="2.130.10.10">
    <property type="entry name" value="YVTN repeat-like/Quinoprotein amine dehydrogenase"/>
    <property type="match status" value="2"/>
</dbReference>
<feature type="compositionally biased region" description="Polar residues" evidence="9">
    <location>
        <begin position="536"/>
        <end position="560"/>
    </location>
</feature>
<dbReference type="Proteomes" id="UP000789739">
    <property type="component" value="Unassembled WGS sequence"/>
</dbReference>
<evidence type="ECO:0000256" key="7">
    <source>
        <dbReference type="ARBA" id="ARBA00022917"/>
    </source>
</evidence>
<evidence type="ECO:0000313" key="12">
    <source>
        <dbReference type="Proteomes" id="UP000789739"/>
    </source>
</evidence>
<comment type="function">
    <text evidence="8">Functions in the early steps of protein synthesis of a small number of specific mRNAs. Acts by directing the binding of methionyl-tRNAi to 40S ribosomal subunits. In contrast to the eIF-2 complex, it binds methionyl-tRNAi to 40S subunits in a codon-dependent manner, whereas the eIF-2 complex binds methionyl-tRNAi to 40S subunits in a GTP-dependent manner.</text>
</comment>
<dbReference type="PIRSF" id="PIRSF017222">
    <property type="entry name" value="eIF2A"/>
    <property type="match status" value="1"/>
</dbReference>
<evidence type="ECO:0000256" key="5">
    <source>
        <dbReference type="ARBA" id="ARBA00022737"/>
    </source>
</evidence>
<proteinExistence type="inferred from homology"/>
<name>A0A9N8ZHI5_9GLOM</name>
<organism evidence="11 12">
    <name type="scientific">Paraglomus brasilianum</name>
    <dbReference type="NCBI Taxonomy" id="144538"/>
    <lineage>
        <taxon>Eukaryota</taxon>
        <taxon>Fungi</taxon>
        <taxon>Fungi incertae sedis</taxon>
        <taxon>Mucoromycota</taxon>
        <taxon>Glomeromycotina</taxon>
        <taxon>Glomeromycetes</taxon>
        <taxon>Paraglomerales</taxon>
        <taxon>Paraglomeraceae</taxon>
        <taxon>Paraglomus</taxon>
    </lineage>
</organism>
<evidence type="ECO:0000256" key="3">
    <source>
        <dbReference type="ARBA" id="ARBA00022540"/>
    </source>
</evidence>
<gene>
    <name evidence="11" type="ORF">PBRASI_LOCUS2356</name>
</gene>
<evidence type="ECO:0000259" key="10">
    <source>
        <dbReference type="Pfam" id="PF08662"/>
    </source>
</evidence>